<evidence type="ECO:0000256" key="3">
    <source>
        <dbReference type="ARBA" id="ARBA00022692"/>
    </source>
</evidence>
<dbReference type="InterPro" id="IPR036938">
    <property type="entry name" value="PAP2/HPO_sf"/>
</dbReference>
<feature type="compositionally biased region" description="Basic residues" evidence="7">
    <location>
        <begin position="1"/>
        <end position="15"/>
    </location>
</feature>
<dbReference type="SMART" id="SM00014">
    <property type="entry name" value="acidPPc"/>
    <property type="match status" value="1"/>
</dbReference>
<evidence type="ECO:0000256" key="1">
    <source>
        <dbReference type="ARBA" id="ARBA00004651"/>
    </source>
</evidence>
<feature type="compositionally biased region" description="Polar residues" evidence="7">
    <location>
        <begin position="36"/>
        <end position="46"/>
    </location>
</feature>
<evidence type="ECO:0000256" key="7">
    <source>
        <dbReference type="SAM" id="MobiDB-lite"/>
    </source>
</evidence>
<dbReference type="PANTHER" id="PTHR14969">
    <property type="entry name" value="SPHINGOSINE-1-PHOSPHATE PHOSPHOHYDROLASE"/>
    <property type="match status" value="1"/>
</dbReference>
<evidence type="ECO:0000256" key="4">
    <source>
        <dbReference type="ARBA" id="ARBA00022801"/>
    </source>
</evidence>
<dbReference type="PANTHER" id="PTHR14969:SF62">
    <property type="entry name" value="DECAPRENYLPHOSPHORYL-5-PHOSPHORIBOSE PHOSPHATASE RV3807C-RELATED"/>
    <property type="match status" value="1"/>
</dbReference>
<keyword evidence="6 8" id="KW-0472">Membrane</keyword>
<feature type="transmembrane region" description="Helical" evidence="8">
    <location>
        <begin position="113"/>
        <end position="134"/>
    </location>
</feature>
<keyword evidence="5 8" id="KW-1133">Transmembrane helix</keyword>
<dbReference type="SUPFAM" id="SSF48317">
    <property type="entry name" value="Acid phosphatase/Vanadium-dependent haloperoxidase"/>
    <property type="match status" value="1"/>
</dbReference>
<keyword evidence="4" id="KW-0378">Hydrolase</keyword>
<evidence type="ECO:0000256" key="6">
    <source>
        <dbReference type="ARBA" id="ARBA00023136"/>
    </source>
</evidence>
<evidence type="ECO:0000259" key="9">
    <source>
        <dbReference type="SMART" id="SM00014"/>
    </source>
</evidence>
<keyword evidence="3 8" id="KW-0812">Transmembrane</keyword>
<feature type="transmembrane region" description="Helical" evidence="8">
    <location>
        <begin position="228"/>
        <end position="250"/>
    </location>
</feature>
<evidence type="ECO:0000313" key="11">
    <source>
        <dbReference type="Proteomes" id="UP000440668"/>
    </source>
</evidence>
<evidence type="ECO:0000256" key="2">
    <source>
        <dbReference type="ARBA" id="ARBA00022475"/>
    </source>
</evidence>
<feature type="transmembrane region" description="Helical" evidence="8">
    <location>
        <begin position="141"/>
        <end position="160"/>
    </location>
</feature>
<reference evidence="10 11" key="1">
    <citation type="submission" date="2019-11" db="EMBL/GenBank/DDBJ databases">
        <title>Cellulosimicrobium composti sp. nov. isolated from a compost.</title>
        <authorList>
            <person name="Yang Y."/>
        </authorList>
    </citation>
    <scope>NUCLEOTIDE SEQUENCE [LARGE SCALE GENOMIC DNA]</scope>
    <source>
        <strain evidence="10 11">BIT-GX5</strain>
    </source>
</reference>
<protein>
    <submittedName>
        <fullName evidence="10">Phosphatase PAP2 family protein</fullName>
    </submittedName>
</protein>
<dbReference type="Gene3D" id="1.20.144.10">
    <property type="entry name" value="Phosphatidic acid phosphatase type 2/haloperoxidase"/>
    <property type="match status" value="1"/>
</dbReference>
<comment type="subcellular location">
    <subcellularLocation>
        <location evidence="1">Cell membrane</location>
        <topology evidence="1">Multi-pass membrane protein</topology>
    </subcellularLocation>
</comment>
<name>A0A6N7ZLJ1_9MICO</name>
<feature type="transmembrane region" description="Helical" evidence="8">
    <location>
        <begin position="262"/>
        <end position="281"/>
    </location>
</feature>
<keyword evidence="2" id="KW-1003">Cell membrane</keyword>
<dbReference type="GO" id="GO:0005886">
    <property type="term" value="C:plasma membrane"/>
    <property type="evidence" value="ECO:0007669"/>
    <property type="project" value="UniProtKB-SubCell"/>
</dbReference>
<feature type="transmembrane region" description="Helical" evidence="8">
    <location>
        <begin position="73"/>
        <end position="93"/>
    </location>
</feature>
<dbReference type="Proteomes" id="UP000440668">
    <property type="component" value="Unassembled WGS sequence"/>
</dbReference>
<evidence type="ECO:0000313" key="10">
    <source>
        <dbReference type="EMBL" id="MTG90292.1"/>
    </source>
</evidence>
<comment type="caution">
    <text evidence="10">The sequence shown here is derived from an EMBL/GenBank/DDBJ whole genome shotgun (WGS) entry which is preliminary data.</text>
</comment>
<sequence length="305" mass="30638">MARVSRPGRRRRRRSPPWGGCSPAVHPAYPRPVTVPDSSRTATLTPPRTDPGLAHEAPPVAGPDASPGLAGQALAALSWLAGAALVVLVARLLRGPSEALYLALTARTADLPGSGLVAEGGVLVLLGLCAAVAWRSRRGGPAAVATTLAAGAGAVVAYAASEAVKSLVRQPRGCWELVEVAHCPAVGDWSFPSNHTAIAAALATAVVLAGAPAVRAPGAVPARHGYRAPWHAVLTWVVLPVVLAVAVAAARVVEGVHFPHDVVAGAAVGVAVVVATVTLLAGPATTAVTAACRVDGVRRVLLAAS</sequence>
<gene>
    <name evidence="10" type="ORF">GJV82_15290</name>
</gene>
<dbReference type="AlphaFoldDB" id="A0A6N7ZLJ1"/>
<proteinExistence type="predicted"/>
<dbReference type="Pfam" id="PF01569">
    <property type="entry name" value="PAP2"/>
    <property type="match status" value="1"/>
</dbReference>
<feature type="region of interest" description="Disordered" evidence="7">
    <location>
        <begin position="1"/>
        <end position="65"/>
    </location>
</feature>
<feature type="transmembrane region" description="Helical" evidence="8">
    <location>
        <begin position="197"/>
        <end position="216"/>
    </location>
</feature>
<organism evidence="10 11">
    <name type="scientific">Cellulosimicrobium composti</name>
    <dbReference type="NCBI Taxonomy" id="2672572"/>
    <lineage>
        <taxon>Bacteria</taxon>
        <taxon>Bacillati</taxon>
        <taxon>Actinomycetota</taxon>
        <taxon>Actinomycetes</taxon>
        <taxon>Micrococcales</taxon>
        <taxon>Promicromonosporaceae</taxon>
        <taxon>Cellulosimicrobium</taxon>
    </lineage>
</organism>
<accession>A0A6N7ZLJ1</accession>
<evidence type="ECO:0000256" key="5">
    <source>
        <dbReference type="ARBA" id="ARBA00022989"/>
    </source>
</evidence>
<dbReference type="InterPro" id="IPR000326">
    <property type="entry name" value="PAP2/HPO"/>
</dbReference>
<feature type="domain" description="Phosphatidic acid phosphatase type 2/haloperoxidase" evidence="9">
    <location>
        <begin position="147"/>
        <end position="277"/>
    </location>
</feature>
<evidence type="ECO:0000256" key="8">
    <source>
        <dbReference type="SAM" id="Phobius"/>
    </source>
</evidence>
<dbReference type="EMBL" id="WMKA01000043">
    <property type="protein sequence ID" value="MTG90292.1"/>
    <property type="molecule type" value="Genomic_DNA"/>
</dbReference>
<dbReference type="GO" id="GO:0016787">
    <property type="term" value="F:hydrolase activity"/>
    <property type="evidence" value="ECO:0007669"/>
    <property type="project" value="UniProtKB-KW"/>
</dbReference>